<sequence>MRRSSDQKRSKHDNIRGNETRLFSSTNILRSQTNCPEPSAPPESDNNPVSSEYTPLLEDFTERFINRSQGPILC</sequence>
<evidence type="ECO:0000256" key="1">
    <source>
        <dbReference type="SAM" id="MobiDB-lite"/>
    </source>
</evidence>
<feature type="region of interest" description="Disordered" evidence="1">
    <location>
        <begin position="1"/>
        <end position="52"/>
    </location>
</feature>
<dbReference type="Proteomes" id="UP000194236">
    <property type="component" value="Unassembled WGS sequence"/>
</dbReference>
<keyword evidence="3" id="KW-1185">Reference proteome</keyword>
<proteinExistence type="predicted"/>
<dbReference type="OrthoDB" id="10518287at2759"/>
<feature type="non-terminal residue" evidence="2">
    <location>
        <position position="74"/>
    </location>
</feature>
<evidence type="ECO:0000313" key="2">
    <source>
        <dbReference type="EMBL" id="OTF71319.1"/>
    </source>
</evidence>
<feature type="compositionally biased region" description="Polar residues" evidence="1">
    <location>
        <begin position="21"/>
        <end position="36"/>
    </location>
</feature>
<organism evidence="2 3">
    <name type="scientific">Euroglyphus maynei</name>
    <name type="common">Mayne's house dust mite</name>
    <dbReference type="NCBI Taxonomy" id="6958"/>
    <lineage>
        <taxon>Eukaryota</taxon>
        <taxon>Metazoa</taxon>
        <taxon>Ecdysozoa</taxon>
        <taxon>Arthropoda</taxon>
        <taxon>Chelicerata</taxon>
        <taxon>Arachnida</taxon>
        <taxon>Acari</taxon>
        <taxon>Acariformes</taxon>
        <taxon>Sarcoptiformes</taxon>
        <taxon>Astigmata</taxon>
        <taxon>Psoroptidia</taxon>
        <taxon>Analgoidea</taxon>
        <taxon>Pyroglyphidae</taxon>
        <taxon>Pyroglyphinae</taxon>
        <taxon>Euroglyphus</taxon>
    </lineage>
</organism>
<name>A0A1Y3AS97_EURMA</name>
<dbReference type="AlphaFoldDB" id="A0A1Y3AS97"/>
<reference evidence="2 3" key="1">
    <citation type="submission" date="2017-03" db="EMBL/GenBank/DDBJ databases">
        <title>Genome Survey of Euroglyphus maynei.</title>
        <authorList>
            <person name="Arlian L.G."/>
            <person name="Morgan M.S."/>
            <person name="Rider S.D."/>
        </authorList>
    </citation>
    <scope>NUCLEOTIDE SEQUENCE [LARGE SCALE GENOMIC DNA]</scope>
    <source>
        <strain evidence="2">Arlian Lab</strain>
        <tissue evidence="2">Whole body</tissue>
    </source>
</reference>
<comment type="caution">
    <text evidence="2">The sequence shown here is derived from an EMBL/GenBank/DDBJ whole genome shotgun (WGS) entry which is preliminary data.</text>
</comment>
<gene>
    <name evidence="2" type="ORF">BLA29_005146</name>
</gene>
<evidence type="ECO:0000313" key="3">
    <source>
        <dbReference type="Proteomes" id="UP000194236"/>
    </source>
</evidence>
<accession>A0A1Y3AS97</accession>
<protein>
    <submittedName>
        <fullName evidence="2">Uncharacterized protein</fullName>
    </submittedName>
</protein>
<dbReference type="EMBL" id="MUJZ01061642">
    <property type="protein sequence ID" value="OTF71319.1"/>
    <property type="molecule type" value="Genomic_DNA"/>
</dbReference>
<feature type="compositionally biased region" description="Basic and acidic residues" evidence="1">
    <location>
        <begin position="1"/>
        <end position="19"/>
    </location>
</feature>